<evidence type="ECO:0000313" key="3">
    <source>
        <dbReference type="Proteomes" id="UP000515312"/>
    </source>
</evidence>
<dbReference type="AlphaFoldDB" id="A0A7G8BMQ7"/>
<protein>
    <submittedName>
        <fullName evidence="2">Uncharacterized protein</fullName>
    </submittedName>
</protein>
<proteinExistence type="predicted"/>
<name>A0A7G8BMQ7_9BACT</name>
<organism evidence="2 3">
    <name type="scientific">Alloacidobacterium dinghuense</name>
    <dbReference type="NCBI Taxonomy" id="2763107"/>
    <lineage>
        <taxon>Bacteria</taxon>
        <taxon>Pseudomonadati</taxon>
        <taxon>Acidobacteriota</taxon>
        <taxon>Terriglobia</taxon>
        <taxon>Terriglobales</taxon>
        <taxon>Acidobacteriaceae</taxon>
        <taxon>Alloacidobacterium</taxon>
    </lineage>
</organism>
<evidence type="ECO:0000256" key="1">
    <source>
        <dbReference type="SAM" id="MobiDB-lite"/>
    </source>
</evidence>
<reference evidence="2 3" key="1">
    <citation type="submission" date="2020-08" db="EMBL/GenBank/DDBJ databases">
        <title>Edaphobacter telluris sp. nov. and Acidobacterium dinghuensis sp. nov., two acidobacteria isolated from forest soil.</title>
        <authorList>
            <person name="Fu J."/>
            <person name="Qiu L."/>
        </authorList>
    </citation>
    <scope>NUCLEOTIDE SEQUENCE [LARGE SCALE GENOMIC DNA]</scope>
    <source>
        <strain evidence="2">4Y35</strain>
    </source>
</reference>
<accession>A0A7G8BMQ7</accession>
<dbReference type="RefSeq" id="WP_186745502.1">
    <property type="nucleotide sequence ID" value="NZ_CP060394.1"/>
</dbReference>
<feature type="region of interest" description="Disordered" evidence="1">
    <location>
        <begin position="1"/>
        <end position="29"/>
    </location>
</feature>
<dbReference type="EMBL" id="CP060394">
    <property type="protein sequence ID" value="QNI33827.1"/>
    <property type="molecule type" value="Genomic_DNA"/>
</dbReference>
<keyword evidence="3" id="KW-1185">Reference proteome</keyword>
<dbReference type="KEGG" id="adin:H7849_07900"/>
<gene>
    <name evidence="2" type="ORF">H7849_07900</name>
</gene>
<feature type="compositionally biased region" description="Basic and acidic residues" evidence="1">
    <location>
        <begin position="13"/>
        <end position="22"/>
    </location>
</feature>
<evidence type="ECO:0000313" key="2">
    <source>
        <dbReference type="EMBL" id="QNI33827.1"/>
    </source>
</evidence>
<dbReference type="Proteomes" id="UP000515312">
    <property type="component" value="Chromosome"/>
</dbReference>
<sequence length="45" mass="5251">MPPKSMQLFRSNPHRDVEHEGGTQRGIAKYRKPTTPIAQLILRFF</sequence>